<accession>A0A1M6H085</accession>
<evidence type="ECO:0000313" key="2">
    <source>
        <dbReference type="Proteomes" id="UP000184512"/>
    </source>
</evidence>
<proteinExistence type="predicted"/>
<name>A0A1M6H085_9ACTN</name>
<protein>
    <submittedName>
        <fullName evidence="1">Uncharacterized protein</fullName>
    </submittedName>
</protein>
<dbReference type="EMBL" id="FQZG01000029">
    <property type="protein sequence ID" value="SHJ15580.1"/>
    <property type="molecule type" value="Genomic_DNA"/>
</dbReference>
<keyword evidence="2" id="KW-1185">Reference proteome</keyword>
<evidence type="ECO:0000313" key="1">
    <source>
        <dbReference type="EMBL" id="SHJ15580.1"/>
    </source>
</evidence>
<dbReference type="RefSeq" id="WP_073187401.1">
    <property type="nucleotide sequence ID" value="NZ_FQZG01000029.1"/>
</dbReference>
<dbReference type="Proteomes" id="UP000184512">
    <property type="component" value="Unassembled WGS sequence"/>
</dbReference>
<reference evidence="2" key="1">
    <citation type="submission" date="2016-11" db="EMBL/GenBank/DDBJ databases">
        <authorList>
            <person name="Varghese N."/>
            <person name="Submissions S."/>
        </authorList>
    </citation>
    <scope>NUCLEOTIDE SEQUENCE [LARGE SCALE GENOMIC DNA]</scope>
    <source>
        <strain evidence="2">DSM 12906</strain>
    </source>
</reference>
<organism evidence="1 2">
    <name type="scientific">Tessaracoccus bendigoensis DSM 12906</name>
    <dbReference type="NCBI Taxonomy" id="1123357"/>
    <lineage>
        <taxon>Bacteria</taxon>
        <taxon>Bacillati</taxon>
        <taxon>Actinomycetota</taxon>
        <taxon>Actinomycetes</taxon>
        <taxon>Propionibacteriales</taxon>
        <taxon>Propionibacteriaceae</taxon>
        <taxon>Tessaracoccus</taxon>
    </lineage>
</organism>
<gene>
    <name evidence="1" type="ORF">SAMN02745244_01846</name>
</gene>
<sequence>MRPERLYSDEIAPLLAAGEQLACAVTVSYFAGEERSAPVTGVTFDPLNGLDVGAWNAAAERMVGGVSLIGAPGSMGHALRDAFGAFNGGANHLLLTGGRLMAAELTSEKGRVVWQSDRSALAGVRHQPRALQRGRVVLGFSDGSVLALLAGMFFAGEARRLVAAAG</sequence>
<dbReference type="AlphaFoldDB" id="A0A1M6H085"/>
<dbReference type="STRING" id="1123357.SAMN02745244_01846"/>
<dbReference type="OrthoDB" id="3730433at2"/>